<name>A0AAE0PM20_SORBR</name>
<protein>
    <submittedName>
        <fullName evidence="1">Uncharacterized protein</fullName>
    </submittedName>
</protein>
<dbReference type="Proteomes" id="UP001281003">
    <property type="component" value="Unassembled WGS sequence"/>
</dbReference>
<organism evidence="1 2">
    <name type="scientific">Sordaria brevicollis</name>
    <dbReference type="NCBI Taxonomy" id="83679"/>
    <lineage>
        <taxon>Eukaryota</taxon>
        <taxon>Fungi</taxon>
        <taxon>Dikarya</taxon>
        <taxon>Ascomycota</taxon>
        <taxon>Pezizomycotina</taxon>
        <taxon>Sordariomycetes</taxon>
        <taxon>Sordariomycetidae</taxon>
        <taxon>Sordariales</taxon>
        <taxon>Sordariaceae</taxon>
        <taxon>Sordaria</taxon>
    </lineage>
</organism>
<gene>
    <name evidence="1" type="ORF">B0T20DRAFT_404029</name>
</gene>
<evidence type="ECO:0000313" key="2">
    <source>
        <dbReference type="Proteomes" id="UP001281003"/>
    </source>
</evidence>
<reference evidence="1" key="1">
    <citation type="journal article" date="2023" name="Mol. Phylogenet. Evol.">
        <title>Genome-scale phylogeny and comparative genomics of the fungal order Sordariales.</title>
        <authorList>
            <person name="Hensen N."/>
            <person name="Bonometti L."/>
            <person name="Westerberg I."/>
            <person name="Brannstrom I.O."/>
            <person name="Guillou S."/>
            <person name="Cros-Aarteil S."/>
            <person name="Calhoun S."/>
            <person name="Haridas S."/>
            <person name="Kuo A."/>
            <person name="Mondo S."/>
            <person name="Pangilinan J."/>
            <person name="Riley R."/>
            <person name="LaButti K."/>
            <person name="Andreopoulos B."/>
            <person name="Lipzen A."/>
            <person name="Chen C."/>
            <person name="Yan M."/>
            <person name="Daum C."/>
            <person name="Ng V."/>
            <person name="Clum A."/>
            <person name="Steindorff A."/>
            <person name="Ohm R.A."/>
            <person name="Martin F."/>
            <person name="Silar P."/>
            <person name="Natvig D.O."/>
            <person name="Lalanne C."/>
            <person name="Gautier V."/>
            <person name="Ament-Velasquez S.L."/>
            <person name="Kruys A."/>
            <person name="Hutchinson M.I."/>
            <person name="Powell A.J."/>
            <person name="Barry K."/>
            <person name="Miller A.N."/>
            <person name="Grigoriev I.V."/>
            <person name="Debuchy R."/>
            <person name="Gladieux P."/>
            <person name="Hiltunen Thoren M."/>
            <person name="Johannesson H."/>
        </authorList>
    </citation>
    <scope>NUCLEOTIDE SEQUENCE</scope>
    <source>
        <strain evidence="1">FGSC 1904</strain>
    </source>
</reference>
<accession>A0AAE0PM20</accession>
<sequence>MKLLPTTFAIAIGTILAPVVTSSAIRPIITRTITAHPSKPTEKVRGSRVFDLNDYHLSRCTQLSLPHTARAMTGIDHNDDKRQWSHCAFISPEGDNEVDYECLCRGGDGEGSAIIDVAILTGHLMLDRECGWGHSFDVVFPETVEFCRKVVSGSRAHLPLVRRGRIRMEEGTFISWMTLAIATNFGDSMYSINPSVHRSVMQAQKGMSMAFGPIHIQHNVSHQL</sequence>
<comment type="caution">
    <text evidence="1">The sequence shown here is derived from an EMBL/GenBank/DDBJ whole genome shotgun (WGS) entry which is preliminary data.</text>
</comment>
<reference evidence="1" key="2">
    <citation type="submission" date="2023-07" db="EMBL/GenBank/DDBJ databases">
        <authorList>
            <consortium name="Lawrence Berkeley National Laboratory"/>
            <person name="Haridas S."/>
            <person name="Hensen N."/>
            <person name="Bonometti L."/>
            <person name="Westerberg I."/>
            <person name="Brannstrom I.O."/>
            <person name="Guillou S."/>
            <person name="Cros-Aarteil S."/>
            <person name="Calhoun S."/>
            <person name="Kuo A."/>
            <person name="Mondo S."/>
            <person name="Pangilinan J."/>
            <person name="Riley R."/>
            <person name="LaButti K."/>
            <person name="Andreopoulos B."/>
            <person name="Lipzen A."/>
            <person name="Chen C."/>
            <person name="Yanf M."/>
            <person name="Daum C."/>
            <person name="Ng V."/>
            <person name="Clum A."/>
            <person name="Steindorff A."/>
            <person name="Ohm R."/>
            <person name="Martin F."/>
            <person name="Silar P."/>
            <person name="Natvig D."/>
            <person name="Lalanne C."/>
            <person name="Gautier V."/>
            <person name="Ament-velasquez S.L."/>
            <person name="Kruys A."/>
            <person name="Hutchinson M.I."/>
            <person name="Powell A.J."/>
            <person name="Barry K."/>
            <person name="Miller A.N."/>
            <person name="Grigoriev I.V."/>
            <person name="Debuchy R."/>
            <person name="Gladieux P."/>
            <person name="Thoren M.H."/>
            <person name="Johannesson H."/>
        </authorList>
    </citation>
    <scope>NUCLEOTIDE SEQUENCE</scope>
    <source>
        <strain evidence="1">FGSC 1904</strain>
    </source>
</reference>
<dbReference type="EMBL" id="JAUTDP010000002">
    <property type="protein sequence ID" value="KAK3402302.1"/>
    <property type="molecule type" value="Genomic_DNA"/>
</dbReference>
<dbReference type="AlphaFoldDB" id="A0AAE0PM20"/>
<keyword evidence="2" id="KW-1185">Reference proteome</keyword>
<evidence type="ECO:0000313" key="1">
    <source>
        <dbReference type="EMBL" id="KAK3402302.1"/>
    </source>
</evidence>
<proteinExistence type="predicted"/>